<name>A0A0F9DDF4_9ZZZZ</name>
<gene>
    <name evidence="1" type="ORF">LCGC14_2501880</name>
</gene>
<reference evidence="1" key="1">
    <citation type="journal article" date="2015" name="Nature">
        <title>Complex archaea that bridge the gap between prokaryotes and eukaryotes.</title>
        <authorList>
            <person name="Spang A."/>
            <person name="Saw J.H."/>
            <person name="Jorgensen S.L."/>
            <person name="Zaremba-Niedzwiedzka K."/>
            <person name="Martijn J."/>
            <person name="Lind A.E."/>
            <person name="van Eijk R."/>
            <person name="Schleper C."/>
            <person name="Guy L."/>
            <person name="Ettema T.J."/>
        </authorList>
    </citation>
    <scope>NUCLEOTIDE SEQUENCE</scope>
</reference>
<proteinExistence type="predicted"/>
<organism evidence="1">
    <name type="scientific">marine sediment metagenome</name>
    <dbReference type="NCBI Taxonomy" id="412755"/>
    <lineage>
        <taxon>unclassified sequences</taxon>
        <taxon>metagenomes</taxon>
        <taxon>ecological metagenomes</taxon>
    </lineage>
</organism>
<protein>
    <submittedName>
        <fullName evidence="1">Uncharacterized protein</fullName>
    </submittedName>
</protein>
<dbReference type="AlphaFoldDB" id="A0A0F9DDF4"/>
<accession>A0A0F9DDF4</accession>
<evidence type="ECO:0000313" key="1">
    <source>
        <dbReference type="EMBL" id="KKL15811.1"/>
    </source>
</evidence>
<comment type="caution">
    <text evidence="1">The sequence shown here is derived from an EMBL/GenBank/DDBJ whole genome shotgun (WGS) entry which is preliminary data.</text>
</comment>
<sequence length="50" mass="5820">MNCADCNVILGALYRVIRPKYARKRIIVCTKCGDIRLGIRDKNGRKIRRE</sequence>
<dbReference type="EMBL" id="LAZR01039921">
    <property type="protein sequence ID" value="KKL15811.1"/>
    <property type="molecule type" value="Genomic_DNA"/>
</dbReference>